<evidence type="ECO:0000313" key="2">
    <source>
        <dbReference type="Proteomes" id="UP000614424"/>
    </source>
</evidence>
<proteinExistence type="predicted"/>
<dbReference type="GO" id="GO:0005886">
    <property type="term" value="C:plasma membrane"/>
    <property type="evidence" value="ECO:0007669"/>
    <property type="project" value="TreeGrafter"/>
</dbReference>
<dbReference type="Pfam" id="PF05359">
    <property type="entry name" value="DUF748"/>
    <property type="match status" value="1"/>
</dbReference>
<dbReference type="PANTHER" id="PTHR30441">
    <property type="entry name" value="DUF748 DOMAIN-CONTAINING PROTEIN"/>
    <property type="match status" value="1"/>
</dbReference>
<protein>
    <submittedName>
        <fullName evidence="1">AsmA family protein</fullName>
    </submittedName>
</protein>
<accession>A0A8J6TFU6</accession>
<gene>
    <name evidence="1" type="ORF">H8E41_08115</name>
</gene>
<dbReference type="AlphaFoldDB" id="A0A8J6TFU6"/>
<dbReference type="PANTHER" id="PTHR30441:SF8">
    <property type="entry name" value="DUF748 DOMAIN-CONTAINING PROTEIN"/>
    <property type="match status" value="1"/>
</dbReference>
<comment type="caution">
    <text evidence="1">The sequence shown here is derived from an EMBL/GenBank/DDBJ whole genome shotgun (WGS) entry which is preliminary data.</text>
</comment>
<name>A0A8J6TFU6_9BACT</name>
<dbReference type="Proteomes" id="UP000614424">
    <property type="component" value="Unassembled WGS sequence"/>
</dbReference>
<sequence>MKKIILAAIIVIIIIAVFLLNNINPIVKKGVETGGSKVLSAPVSLNNSDISIFSGSGALAGLTIGNPAGFNSDYAFQLKQVKVDLDVKSVTSDTIHIKNILIDGPSIIFEGGFGKSNLSQLLANAKAFSGGEKKDPAVKSEEKSTSQPKKILIDNVTIANGSISVSMNILQGQKLTVPLPTLELSDIGKKGDTTAAEAMEQILTAITQAVIPAVQAGMGTLDIEKNIQETGKALQEGAQKKLDTFKGLLGN</sequence>
<dbReference type="InterPro" id="IPR008023">
    <property type="entry name" value="DUF748"/>
</dbReference>
<evidence type="ECO:0000313" key="1">
    <source>
        <dbReference type="EMBL" id="MBC8317858.1"/>
    </source>
</evidence>
<dbReference type="GO" id="GO:0090313">
    <property type="term" value="P:regulation of protein targeting to membrane"/>
    <property type="evidence" value="ECO:0007669"/>
    <property type="project" value="TreeGrafter"/>
</dbReference>
<organism evidence="1 2">
    <name type="scientific">Candidatus Desulfobia pelagia</name>
    <dbReference type="NCBI Taxonomy" id="2841692"/>
    <lineage>
        <taxon>Bacteria</taxon>
        <taxon>Pseudomonadati</taxon>
        <taxon>Thermodesulfobacteriota</taxon>
        <taxon>Desulfobulbia</taxon>
        <taxon>Desulfobulbales</taxon>
        <taxon>Desulfobulbaceae</taxon>
        <taxon>Candidatus Desulfobia</taxon>
    </lineage>
</organism>
<dbReference type="EMBL" id="JACNJZ010000110">
    <property type="protein sequence ID" value="MBC8317858.1"/>
    <property type="molecule type" value="Genomic_DNA"/>
</dbReference>
<dbReference type="InterPro" id="IPR052894">
    <property type="entry name" value="AsmA-related"/>
</dbReference>
<reference evidence="1 2" key="1">
    <citation type="submission" date="2020-08" db="EMBL/GenBank/DDBJ databases">
        <title>Bridging the membrane lipid divide: bacteria of the FCB group superphylum have the potential to synthesize archaeal ether lipids.</title>
        <authorList>
            <person name="Villanueva L."/>
            <person name="Von Meijenfeldt F.A.B."/>
            <person name="Westbye A.B."/>
            <person name="Yadav S."/>
            <person name="Hopmans E.C."/>
            <person name="Dutilh B.E."/>
            <person name="Sinninghe Damste J.S."/>
        </authorList>
    </citation>
    <scope>NUCLEOTIDE SEQUENCE [LARGE SCALE GENOMIC DNA]</scope>
    <source>
        <strain evidence="1">NIOZ-UU47</strain>
    </source>
</reference>